<gene>
    <name evidence="6 9" type="primary">rhaD</name>
    <name evidence="9" type="ORF">CQW29_15980</name>
</gene>
<keyword evidence="2 6" id="KW-0479">Metal-binding</keyword>
<keyword evidence="3 6" id="KW-0862">Zinc</keyword>
<feature type="binding site" evidence="6">
    <location>
        <position position="212"/>
    </location>
    <ligand>
        <name>Zn(2+)</name>
        <dbReference type="ChEBI" id="CHEBI:29105"/>
    </ligand>
</feature>
<dbReference type="GO" id="GO:0005829">
    <property type="term" value="C:cytosol"/>
    <property type="evidence" value="ECO:0007669"/>
    <property type="project" value="TreeGrafter"/>
</dbReference>
<dbReference type="Pfam" id="PF00596">
    <property type="entry name" value="Aldolase_II"/>
    <property type="match status" value="1"/>
</dbReference>
<dbReference type="GO" id="GO:0008994">
    <property type="term" value="F:rhamnulose-1-phosphate aldolase activity"/>
    <property type="evidence" value="ECO:0007669"/>
    <property type="project" value="UniProtKB-UniRule"/>
</dbReference>
<dbReference type="GO" id="GO:0019323">
    <property type="term" value="P:pentose catabolic process"/>
    <property type="evidence" value="ECO:0007669"/>
    <property type="project" value="TreeGrafter"/>
</dbReference>
<evidence type="ECO:0000259" key="8">
    <source>
        <dbReference type="SMART" id="SM01007"/>
    </source>
</evidence>
<comment type="pathway">
    <text evidence="6">Carbohydrate degradation; L-rhamnose degradation; glycerone phosphate from L-rhamnose: step 3/3.</text>
</comment>
<dbReference type="InterPro" id="IPR001303">
    <property type="entry name" value="Aldolase_II/adducin_N"/>
</dbReference>
<sequence length="280" mass="30649">MHQILNSWFVQGMVKATSDMWLKGWDERNGGNVSLRLLDEEVQPFAADFYAEPRTLELSQPAPELANCWFLVTGSGKFFRNVQLDPADNLVLLRVSADGQAYTIHWGLSNGGVPTSELASHFQSHSVRKKVSNGADRVIMHCHATNFMALSYVAELNAASFTRLLWEGSTECLVVFPDGVGIVPWMVPGTDGIGTKTAEQMASHTLVMWPFHGIFGTGPTLDETFGLIDTAEKSSEVVVKVLSMGGMRQSITTEELIALGERFGVKPWAAALEAKHSHVA</sequence>
<comment type="function">
    <text evidence="6">Catalyzes the reversible cleavage of L-rhamnulose-1-phosphate to dihydroxyacetone phosphate (DHAP) and L-lactaldehyde.</text>
</comment>
<dbReference type="PANTHER" id="PTHR22789:SF16">
    <property type="entry name" value="RHAMNULOSE-1-PHOSPHATE ALDOLASE"/>
    <property type="match status" value="1"/>
</dbReference>
<dbReference type="PANTHER" id="PTHR22789">
    <property type="entry name" value="FUCULOSE PHOSPHATE ALDOLASE"/>
    <property type="match status" value="1"/>
</dbReference>
<feature type="domain" description="Class II aldolase/adducin N-terminal" evidence="8">
    <location>
        <begin position="11"/>
        <end position="239"/>
    </location>
</feature>
<dbReference type="HAMAP" id="MF_00770">
    <property type="entry name" value="RhaD"/>
    <property type="match status" value="1"/>
</dbReference>
<dbReference type="AlphaFoldDB" id="A0A2S9I9A7"/>
<dbReference type="GO" id="GO:0019301">
    <property type="term" value="P:rhamnose catabolic process"/>
    <property type="evidence" value="ECO:0007669"/>
    <property type="project" value="UniProtKB-UniRule"/>
</dbReference>
<comment type="caution">
    <text evidence="9">The sequence shown here is derived from an EMBL/GenBank/DDBJ whole genome shotgun (WGS) entry which is preliminary data.</text>
</comment>
<accession>A0A2S9I9A7</accession>
<dbReference type="Proteomes" id="UP000239181">
    <property type="component" value="Unassembled WGS sequence"/>
</dbReference>
<reference evidence="9 10" key="1">
    <citation type="submission" date="2017-10" db="EMBL/GenBank/DDBJ databases">
        <title>Draft genome of two endophytic bacteria isolated from 'guarana' Paullinia cupana (Mart.) Ducke.</title>
        <authorList>
            <person name="Siqueira K.A."/>
            <person name="Liotti R.G."/>
            <person name="Mendes T.A."/>
            <person name="Soares M.A."/>
        </authorList>
    </citation>
    <scope>NUCLEOTIDE SEQUENCE [LARGE SCALE GENOMIC DNA]</scope>
    <source>
        <strain evidence="9 10">342</strain>
    </source>
</reference>
<comment type="subunit">
    <text evidence="6">Homotetramer.</text>
</comment>
<dbReference type="FunFam" id="3.40.225.10:FF:000006">
    <property type="entry name" value="Rhamnulose-1-phosphate aldolase"/>
    <property type="match status" value="1"/>
</dbReference>
<organism evidence="9 10">
    <name type="scientific">Pantoea coffeiphila</name>
    <dbReference type="NCBI Taxonomy" id="1465635"/>
    <lineage>
        <taxon>Bacteria</taxon>
        <taxon>Pseudomonadati</taxon>
        <taxon>Pseudomonadota</taxon>
        <taxon>Gammaproteobacteria</taxon>
        <taxon>Enterobacterales</taxon>
        <taxon>Erwiniaceae</taxon>
        <taxon>Pantoea</taxon>
    </lineage>
</organism>
<keyword evidence="1 6" id="KW-0963">Cytoplasm</keyword>
<comment type="cofactor">
    <cofactor evidence="6">
        <name>Zn(2+)</name>
        <dbReference type="ChEBI" id="CHEBI:29105"/>
    </cofactor>
    <text evidence="6">Binds 1 zinc ion per subunit.</text>
</comment>
<evidence type="ECO:0000256" key="5">
    <source>
        <dbReference type="ARBA" id="ARBA00023308"/>
    </source>
</evidence>
<evidence type="ECO:0000256" key="3">
    <source>
        <dbReference type="ARBA" id="ARBA00022833"/>
    </source>
</evidence>
<evidence type="ECO:0000256" key="7">
    <source>
        <dbReference type="NCBIfam" id="TIGR02624"/>
    </source>
</evidence>
<feature type="active site" evidence="6">
    <location>
        <position position="117"/>
    </location>
</feature>
<keyword evidence="10" id="KW-1185">Reference proteome</keyword>
<evidence type="ECO:0000313" key="10">
    <source>
        <dbReference type="Proteomes" id="UP000239181"/>
    </source>
</evidence>
<keyword evidence="5 6" id="KW-0684">Rhamnose metabolism</keyword>
<name>A0A2S9I9A7_9GAMM</name>
<dbReference type="InterPro" id="IPR050197">
    <property type="entry name" value="Aldolase_class_II_sugar_metab"/>
</dbReference>
<protein>
    <recommendedName>
        <fullName evidence="6 7">Rhamnulose-1-phosphate aldolase</fullName>
        <ecNumber evidence="6 7">4.1.2.19</ecNumber>
    </recommendedName>
</protein>
<dbReference type="NCBIfam" id="NF002963">
    <property type="entry name" value="PRK03634.1"/>
    <property type="match status" value="1"/>
</dbReference>
<feature type="binding site" evidence="6">
    <location>
        <position position="143"/>
    </location>
    <ligand>
        <name>Zn(2+)</name>
        <dbReference type="ChEBI" id="CHEBI:29105"/>
    </ligand>
</feature>
<dbReference type="NCBIfam" id="TIGR02624">
    <property type="entry name" value="rhamnu_1P_ald"/>
    <property type="match status" value="1"/>
</dbReference>
<keyword evidence="4 6" id="KW-0456">Lyase</keyword>
<dbReference type="InterPro" id="IPR036409">
    <property type="entry name" value="Aldolase_II/adducin_N_sf"/>
</dbReference>
<dbReference type="RefSeq" id="WP_105593729.1">
    <property type="nucleotide sequence ID" value="NZ_PDET01000011.1"/>
</dbReference>
<comment type="subcellular location">
    <subcellularLocation>
        <location evidence="6">Cytoplasm</location>
    </subcellularLocation>
</comment>
<feature type="binding site" evidence="6">
    <location>
        <position position="141"/>
    </location>
    <ligand>
        <name>Zn(2+)</name>
        <dbReference type="ChEBI" id="CHEBI:29105"/>
    </ligand>
</feature>
<evidence type="ECO:0000256" key="2">
    <source>
        <dbReference type="ARBA" id="ARBA00022723"/>
    </source>
</evidence>
<evidence type="ECO:0000256" key="4">
    <source>
        <dbReference type="ARBA" id="ARBA00023239"/>
    </source>
</evidence>
<dbReference type="GO" id="GO:0046872">
    <property type="term" value="F:metal ion binding"/>
    <property type="evidence" value="ECO:0007669"/>
    <property type="project" value="UniProtKB-KW"/>
</dbReference>
<comment type="similarity">
    <text evidence="6">Belongs to the aldolase class II family. RhaD subfamily.</text>
</comment>
<dbReference type="Gene3D" id="3.40.225.10">
    <property type="entry name" value="Class II aldolase/adducin N-terminal domain"/>
    <property type="match status" value="1"/>
</dbReference>
<comment type="catalytic activity">
    <reaction evidence="6">
        <text>L-rhamnulose 1-phosphate = (S)-lactaldehyde + dihydroxyacetone phosphate</text>
        <dbReference type="Rhea" id="RHEA:19689"/>
        <dbReference type="ChEBI" id="CHEBI:18041"/>
        <dbReference type="ChEBI" id="CHEBI:57642"/>
        <dbReference type="ChEBI" id="CHEBI:58313"/>
        <dbReference type="EC" id="4.1.2.19"/>
    </reaction>
</comment>
<dbReference type="SUPFAM" id="SSF53639">
    <property type="entry name" value="AraD/HMP-PK domain-like"/>
    <property type="match status" value="1"/>
</dbReference>
<dbReference type="UniPathway" id="UPA00541">
    <property type="reaction ID" value="UER00603"/>
</dbReference>
<dbReference type="OrthoDB" id="9784634at2"/>
<evidence type="ECO:0000256" key="6">
    <source>
        <dbReference type="HAMAP-Rule" id="MF_00770"/>
    </source>
</evidence>
<dbReference type="EMBL" id="PDET01000011">
    <property type="protein sequence ID" value="PRD14365.1"/>
    <property type="molecule type" value="Genomic_DNA"/>
</dbReference>
<evidence type="ECO:0000313" key="9">
    <source>
        <dbReference type="EMBL" id="PRD14365.1"/>
    </source>
</evidence>
<evidence type="ECO:0000256" key="1">
    <source>
        <dbReference type="ARBA" id="ARBA00022490"/>
    </source>
</evidence>
<proteinExistence type="inferred from homology"/>
<dbReference type="InterPro" id="IPR013447">
    <property type="entry name" value="Rhamnulose-1-P_Aldolase"/>
</dbReference>
<dbReference type="EC" id="4.1.2.19" evidence="6 7"/>
<dbReference type="SMART" id="SM01007">
    <property type="entry name" value="Aldolase_II"/>
    <property type="match status" value="1"/>
</dbReference>